<dbReference type="EMBL" id="JBEHCU010012851">
    <property type="protein sequence ID" value="KAL1375022.1"/>
    <property type="molecule type" value="Genomic_DNA"/>
</dbReference>
<feature type="region of interest" description="Disordered" evidence="1">
    <location>
        <begin position="289"/>
        <end position="333"/>
    </location>
</feature>
<feature type="domain" description="BZIP" evidence="2">
    <location>
        <begin position="202"/>
        <end position="215"/>
    </location>
</feature>
<dbReference type="Gene3D" id="1.20.5.170">
    <property type="match status" value="1"/>
</dbReference>
<dbReference type="InterPro" id="IPR004827">
    <property type="entry name" value="bZIP"/>
</dbReference>
<organism evidence="3 4">
    <name type="scientific">Culex pipiens pipiens</name>
    <name type="common">Northern house mosquito</name>
    <dbReference type="NCBI Taxonomy" id="38569"/>
    <lineage>
        <taxon>Eukaryota</taxon>
        <taxon>Metazoa</taxon>
        <taxon>Ecdysozoa</taxon>
        <taxon>Arthropoda</taxon>
        <taxon>Hexapoda</taxon>
        <taxon>Insecta</taxon>
        <taxon>Pterygota</taxon>
        <taxon>Neoptera</taxon>
        <taxon>Endopterygota</taxon>
        <taxon>Diptera</taxon>
        <taxon>Nematocera</taxon>
        <taxon>Culicoidea</taxon>
        <taxon>Culicidae</taxon>
        <taxon>Culicinae</taxon>
        <taxon>Culicini</taxon>
        <taxon>Culex</taxon>
        <taxon>Culex</taxon>
    </lineage>
</organism>
<evidence type="ECO:0000313" key="3">
    <source>
        <dbReference type="EMBL" id="KAL1375022.1"/>
    </source>
</evidence>
<keyword evidence="4" id="KW-1185">Reference proteome</keyword>
<name>A0ABD1CF51_CULPP</name>
<sequence length="333" mass="38389">MEVEPTSVNQPSTDQEDPATKLEQVRRMQEARRAVDAYVNDLLHEMMSRAGIEIPRDELEQGFEEFCRLNTRGLHVPDHLREWWNTERTQLRCDRDSLWWALVMVASQRYDEMTQQEAEEEATKVEEPISTVIQEEGGEEDGDDRLVIDEAEPPTTPRDAAKRKAPEEPTSGEYQVPVRYNANMARKFPGAENRTPEQQAVRQRNTVAARQSRAKMRIMEEMLTQEATDERTINEYMKERIAACFMYGNTLRDVLQLEEADFWAEFQLVKDEYIAEPLRSLHVVPRTISDGSCSDYQDYSEDDEGEDGGEEEEEEDEGQQPGTSADTVGNRRG</sequence>
<dbReference type="AlphaFoldDB" id="A0ABD1CF51"/>
<feature type="region of interest" description="Disordered" evidence="1">
    <location>
        <begin position="1"/>
        <end position="20"/>
    </location>
</feature>
<evidence type="ECO:0000313" key="4">
    <source>
        <dbReference type="Proteomes" id="UP001562425"/>
    </source>
</evidence>
<reference evidence="3 4" key="1">
    <citation type="submission" date="2024-05" db="EMBL/GenBank/DDBJ databases">
        <title>Culex pipiens pipiens assembly and annotation.</title>
        <authorList>
            <person name="Alout H."/>
            <person name="Durand T."/>
        </authorList>
    </citation>
    <scope>NUCLEOTIDE SEQUENCE [LARGE SCALE GENOMIC DNA]</scope>
    <source>
        <strain evidence="3">HA-2024</strain>
        <tissue evidence="3">Whole body</tissue>
    </source>
</reference>
<accession>A0ABD1CF51</accession>
<gene>
    <name evidence="3" type="ORF">pipiens_017745</name>
</gene>
<proteinExistence type="predicted"/>
<feature type="compositionally biased region" description="Acidic residues" evidence="1">
    <location>
        <begin position="298"/>
        <end position="318"/>
    </location>
</feature>
<protein>
    <recommendedName>
        <fullName evidence="2">BZIP domain-containing protein</fullName>
    </recommendedName>
</protein>
<evidence type="ECO:0000256" key="1">
    <source>
        <dbReference type="SAM" id="MobiDB-lite"/>
    </source>
</evidence>
<comment type="caution">
    <text evidence="3">The sequence shown here is derived from an EMBL/GenBank/DDBJ whole genome shotgun (WGS) entry which is preliminary data.</text>
</comment>
<dbReference type="PROSITE" id="PS00036">
    <property type="entry name" value="BZIP_BASIC"/>
    <property type="match status" value="1"/>
</dbReference>
<feature type="region of interest" description="Disordered" evidence="1">
    <location>
        <begin position="113"/>
        <end position="173"/>
    </location>
</feature>
<evidence type="ECO:0000259" key="2">
    <source>
        <dbReference type="PROSITE" id="PS00036"/>
    </source>
</evidence>
<feature type="compositionally biased region" description="Polar residues" evidence="1">
    <location>
        <begin position="1"/>
        <end position="13"/>
    </location>
</feature>
<dbReference type="Proteomes" id="UP001562425">
    <property type="component" value="Unassembled WGS sequence"/>
</dbReference>